<accession>A0A6J5QH77</accession>
<proteinExistence type="predicted"/>
<gene>
    <name evidence="2" type="ORF">UFOVP1067_62</name>
    <name evidence="1" type="ORF">UFOVP662_62</name>
</gene>
<protein>
    <submittedName>
        <fullName evidence="2">Uncharacterized protein</fullName>
    </submittedName>
</protein>
<evidence type="ECO:0000313" key="2">
    <source>
        <dbReference type="EMBL" id="CAB4181706.1"/>
    </source>
</evidence>
<dbReference type="EMBL" id="LR797016">
    <property type="protein sequence ID" value="CAB4181706.1"/>
    <property type="molecule type" value="Genomic_DNA"/>
</dbReference>
<evidence type="ECO:0000313" key="1">
    <source>
        <dbReference type="EMBL" id="CAB4156444.1"/>
    </source>
</evidence>
<reference evidence="2" key="1">
    <citation type="submission" date="2020-05" db="EMBL/GenBank/DDBJ databases">
        <authorList>
            <person name="Chiriac C."/>
            <person name="Salcher M."/>
            <person name="Ghai R."/>
            <person name="Kavagutti S V."/>
        </authorList>
    </citation>
    <scope>NUCLEOTIDE SEQUENCE</scope>
</reference>
<sequence>MAIFNYQNIANLYSRVRTVFVERTTTTKDRTINIEAQNRTVYINDKPISFSRTVYT</sequence>
<dbReference type="EMBL" id="LR796635">
    <property type="protein sequence ID" value="CAB4156444.1"/>
    <property type="molecule type" value="Genomic_DNA"/>
</dbReference>
<organism evidence="2">
    <name type="scientific">uncultured Caudovirales phage</name>
    <dbReference type="NCBI Taxonomy" id="2100421"/>
    <lineage>
        <taxon>Viruses</taxon>
        <taxon>Duplodnaviria</taxon>
        <taxon>Heunggongvirae</taxon>
        <taxon>Uroviricota</taxon>
        <taxon>Caudoviricetes</taxon>
        <taxon>Peduoviridae</taxon>
        <taxon>Maltschvirus</taxon>
        <taxon>Maltschvirus maltsch</taxon>
    </lineage>
</organism>
<name>A0A6J5QH77_9CAUD</name>